<dbReference type="KEGG" id="bgv:CAL12_25010"/>
<dbReference type="GO" id="GO:0003959">
    <property type="term" value="F:NADPH dehydrogenase activity"/>
    <property type="evidence" value="ECO:0007669"/>
    <property type="project" value="InterPro"/>
</dbReference>
<dbReference type="Gene3D" id="3.20.20.70">
    <property type="entry name" value="Aldolase class I"/>
    <property type="match status" value="1"/>
</dbReference>
<evidence type="ECO:0000259" key="2">
    <source>
        <dbReference type="Pfam" id="PF00724"/>
    </source>
</evidence>
<feature type="domain" description="NADH:flavin oxidoreductase/NADH oxidase N-terminal" evidence="2">
    <location>
        <begin position="438"/>
        <end position="767"/>
    </location>
</feature>
<dbReference type="InterPro" id="IPR044152">
    <property type="entry name" value="YqjM-like"/>
</dbReference>
<dbReference type="Gene3D" id="3.30.9.20">
    <property type="match status" value="1"/>
</dbReference>
<dbReference type="SUPFAM" id="SSF51395">
    <property type="entry name" value="FMN-linked oxidoreductases"/>
    <property type="match status" value="1"/>
</dbReference>
<dbReference type="Pfam" id="PF00724">
    <property type="entry name" value="Oxidored_FMN"/>
    <property type="match status" value="1"/>
</dbReference>
<gene>
    <name evidence="3" type="ORF">CAL12_25010</name>
</gene>
<evidence type="ECO:0000313" key="3">
    <source>
        <dbReference type="EMBL" id="ARP83746.1"/>
    </source>
</evidence>
<evidence type="ECO:0000313" key="4">
    <source>
        <dbReference type="Proteomes" id="UP000194151"/>
    </source>
</evidence>
<dbReference type="AlphaFoldDB" id="A0A1W6YRM4"/>
<reference evidence="3 4" key="1">
    <citation type="submission" date="2017-05" db="EMBL/GenBank/DDBJ databases">
        <title>Complete and WGS of Bordetella genogroups.</title>
        <authorList>
            <person name="Spilker T."/>
            <person name="LiPuma J."/>
        </authorList>
    </citation>
    <scope>NUCLEOTIDE SEQUENCE [LARGE SCALE GENOMIC DNA]</scope>
    <source>
        <strain evidence="3 4">AU19157</strain>
    </source>
</reference>
<keyword evidence="4" id="KW-1185">Reference proteome</keyword>
<dbReference type="STRING" id="1416806.CAL12_25010"/>
<dbReference type="RefSeq" id="WP_086067071.1">
    <property type="nucleotide sequence ID" value="NZ_CP021108.1"/>
</dbReference>
<dbReference type="GO" id="GO:0050661">
    <property type="term" value="F:NADP binding"/>
    <property type="evidence" value="ECO:0007669"/>
    <property type="project" value="InterPro"/>
</dbReference>
<dbReference type="PANTHER" id="PTHR43303">
    <property type="entry name" value="NADPH DEHYDROGENASE C23G7.10C-RELATED"/>
    <property type="match status" value="1"/>
</dbReference>
<sequence>MKIVCLGGGPAGLYFGLLMKLRDPANEVTVVERNRPYDTFGWGVVFSDATMENLRRADPVSARQISDAFNHWDDIDIHFKGRTLRSGGHGFIGIGRKKLLNILQARCEEVGVKLVFETVVEDDQALARQYDADLVIASDGINSRVRATYADTFQPDIDQRLNRFVWLGTEKAFDAFTFAFVQTPHGWFQAHAYRFEPGLSTFIVETPEATWRAAGLDTMTQEEGIRYCETLFAPWLDGKPLMSNAGHLRGSAIWIRFPRVICQHWVHWNRIDTARGQRDIPVVLMGDAAHTAHFSIGSGTKLALEDAIELADQLAASTMPGDDQGAVGPLRAALQRYEDIRGVEVLKIQNAARNSTEWFEHVDRYACLEPEQFAYSLLTRSQRISHENLRLRDPAWLQDYEHWLAARADARAGARPDIDGARGAEGGTSERPPLPMLTPYEARGVRLKNRIVVSPMAMYACTDGVPGDFHLVHLGARALGGAGLVMVEMTCPSADARITPGCPGLWNDEQARAFARIVAFVHGNSDARIGIQLGHAGRKGSTQVGWQQMDHPLPEGNWPLLSASALPYLAGVSQTPKAMTRQDMDRVRDDFVAATRRAAEAGFDWLELHCAHGYLLSSFISPLTNWRDDEYGGDLDARLRYPLEVFAAVRAAWPAKRPLSVRISAHDWVEGGITADDAVEIARRFKAAGADMIDCSSGQVSPDQHPVYGRMYQTPFADRIRNEAGIPTIAVGAIFEADHVNGIIASGRADLCALARPHLADPAWTLREVARVGYTGIDWPVHYLAGKRQLETNFARAAAVAAPAGDARSDA</sequence>
<dbReference type="PRINTS" id="PR00420">
    <property type="entry name" value="RNGMNOXGNASE"/>
</dbReference>
<feature type="region of interest" description="Disordered" evidence="1">
    <location>
        <begin position="415"/>
        <end position="435"/>
    </location>
</feature>
<dbReference type="OrthoDB" id="8985337at2"/>
<dbReference type="Proteomes" id="UP000194151">
    <property type="component" value="Chromosome"/>
</dbReference>
<accession>A0A1W6YRM4</accession>
<proteinExistence type="predicted"/>
<name>A0A1W6YRM4_9BORD</name>
<dbReference type="CDD" id="cd02932">
    <property type="entry name" value="OYE_YqiM_FMN"/>
    <property type="match status" value="1"/>
</dbReference>
<protein>
    <submittedName>
        <fullName evidence="3">Oxidoreductase</fullName>
    </submittedName>
</protein>
<dbReference type="InterPro" id="IPR013785">
    <property type="entry name" value="Aldolase_TIM"/>
</dbReference>
<dbReference type="EMBL" id="CP021108">
    <property type="protein sequence ID" value="ARP83746.1"/>
    <property type="molecule type" value="Genomic_DNA"/>
</dbReference>
<dbReference type="InterPro" id="IPR001155">
    <property type="entry name" value="OxRdtase_FMN_N"/>
</dbReference>
<dbReference type="NCBIfam" id="NF006101">
    <property type="entry name" value="PRK08255.1"/>
    <property type="match status" value="1"/>
</dbReference>
<dbReference type="Gene3D" id="3.50.50.60">
    <property type="entry name" value="FAD/NAD(P)-binding domain"/>
    <property type="match status" value="1"/>
</dbReference>
<dbReference type="GO" id="GO:0010181">
    <property type="term" value="F:FMN binding"/>
    <property type="evidence" value="ECO:0007669"/>
    <property type="project" value="InterPro"/>
</dbReference>
<dbReference type="InterPro" id="IPR036188">
    <property type="entry name" value="FAD/NAD-bd_sf"/>
</dbReference>
<dbReference type="SUPFAM" id="SSF51905">
    <property type="entry name" value="FAD/NAD(P)-binding domain"/>
    <property type="match status" value="1"/>
</dbReference>
<evidence type="ECO:0000256" key="1">
    <source>
        <dbReference type="SAM" id="MobiDB-lite"/>
    </source>
</evidence>
<dbReference type="PANTHER" id="PTHR43303:SF3">
    <property type="entry name" value="BLR3436 PROTEIN"/>
    <property type="match status" value="1"/>
</dbReference>
<organism evidence="3 4">
    <name type="scientific">Bordetella genomosp. 8</name>
    <dbReference type="NCBI Taxonomy" id="1416806"/>
    <lineage>
        <taxon>Bacteria</taxon>
        <taxon>Pseudomonadati</taxon>
        <taxon>Pseudomonadota</taxon>
        <taxon>Betaproteobacteria</taxon>
        <taxon>Burkholderiales</taxon>
        <taxon>Alcaligenaceae</taxon>
        <taxon>Bordetella</taxon>
    </lineage>
</organism>